<feature type="region of interest" description="Disordered" evidence="1">
    <location>
        <begin position="40"/>
        <end position="62"/>
    </location>
</feature>
<keyword evidence="3" id="KW-1185">Reference proteome</keyword>
<feature type="region of interest" description="Disordered" evidence="1">
    <location>
        <begin position="251"/>
        <end position="292"/>
    </location>
</feature>
<name>A0A813MU18_9BILA</name>
<evidence type="ECO:0000313" key="3">
    <source>
        <dbReference type="Proteomes" id="UP000663879"/>
    </source>
</evidence>
<feature type="region of interest" description="Disordered" evidence="1">
    <location>
        <begin position="335"/>
        <end position="363"/>
    </location>
</feature>
<feature type="compositionally biased region" description="Basic and acidic residues" evidence="1">
    <location>
        <begin position="165"/>
        <end position="180"/>
    </location>
</feature>
<gene>
    <name evidence="2" type="ORF">OXX778_LOCUS2416</name>
</gene>
<feature type="region of interest" description="Disordered" evidence="1">
    <location>
        <begin position="1"/>
        <end position="21"/>
    </location>
</feature>
<reference evidence="2" key="1">
    <citation type="submission" date="2021-02" db="EMBL/GenBank/DDBJ databases">
        <authorList>
            <person name="Nowell W R."/>
        </authorList>
    </citation>
    <scope>NUCLEOTIDE SEQUENCE</scope>
    <source>
        <strain evidence="2">Ploen Becks lab</strain>
    </source>
</reference>
<protein>
    <submittedName>
        <fullName evidence="2">Uncharacterized protein</fullName>
    </submittedName>
</protein>
<comment type="caution">
    <text evidence="2">The sequence shown here is derived from an EMBL/GenBank/DDBJ whole genome shotgun (WGS) entry which is preliminary data.</text>
</comment>
<organism evidence="2 3">
    <name type="scientific">Brachionus calyciflorus</name>
    <dbReference type="NCBI Taxonomy" id="104777"/>
    <lineage>
        <taxon>Eukaryota</taxon>
        <taxon>Metazoa</taxon>
        <taxon>Spiralia</taxon>
        <taxon>Gnathifera</taxon>
        <taxon>Rotifera</taxon>
        <taxon>Eurotatoria</taxon>
        <taxon>Monogononta</taxon>
        <taxon>Pseudotrocha</taxon>
        <taxon>Ploima</taxon>
        <taxon>Brachionidae</taxon>
        <taxon>Brachionus</taxon>
    </lineage>
</organism>
<evidence type="ECO:0000256" key="1">
    <source>
        <dbReference type="SAM" id="MobiDB-lite"/>
    </source>
</evidence>
<feature type="compositionally biased region" description="Low complexity" evidence="1">
    <location>
        <begin position="253"/>
        <end position="280"/>
    </location>
</feature>
<dbReference type="EMBL" id="CAJNOC010000188">
    <property type="protein sequence ID" value="CAF0724476.1"/>
    <property type="molecule type" value="Genomic_DNA"/>
</dbReference>
<feature type="compositionally biased region" description="Basic and acidic residues" evidence="1">
    <location>
        <begin position="197"/>
        <end position="215"/>
    </location>
</feature>
<sequence length="998" mass="114246">MFKVFNRGHKVNESDLGSPKNITTYRRQSSLRHSTYFGHSENYSSLGSQRPTGSKANPKIGNSKKYVSCENVRQAVEEYQDVIDEDTSEDENGFKEKLAKRYNSLTTLLMKSFRKAKIKKKKEAMMSDTTKPESNPEPNKIYEKSERPTTSNRNSLTRNNSIKPVKNENSKNTIKIKEPDTQSIQSRGTSSKPPIQKKKDSYNKNNVKSELKSEEERNDTDQSDEIVDESVPVFLGVKMISNEFVDLKPSAQKTPTISSNSKSSNLSIKSTSEKSSSTSSDRTLVEKIENTKNESKPVISSLNQTILNGINDTVFHKKDNEKKIEQPSKILYSSISKKQAPKAPVQQVTSENVENEKKNPSLKRSKTFTQQLQDILTERKRNSTPKTIHKEETNTEIFKKQKETFEPINKALGYYDSITSTKSNNYLYQDSIESTYIKQIQDFNKKSIEKESFANELFDLKEISLNNFETNDNTDDFKDLVEVLARQDNNFKKKFFNCLMTKLWDTNLPYSEYLQLNRLMSALFGENYHKLDMVYLDPKTSIHQPRISKYNTEHVVNLVKIFLDSNNNESRSVVSEDQDLEFLSVSNLINTLKRRKKHDNLALQVENFNSHFEHLVKQENKKLITTEQEIDIEKINFLNGIDTSNSKKTMFQTQLNENKEDNLSKSQLIDKTPDLYNYFNRNTYRKTIGNLESLLAQYSSGNVVRKPIQNMNDSSISFSGLKCSTLQRNEADKSQNIKSNYVKPIALKTLKSSGIIASFQPSAQFIAHDSKRITPSAQNTNTFKKEQNLNMTLTSSKVINSAKQGPPRPKILNNDQDVINLKMSKIRSVKELFKNEEIINGPESLVNKNEITLVKAENIIYSQFESKKRSISNTLPMNSKSVLSASIDSSNLIKRAMSPYSTSKNLGISGIYSTLGARKDTSDVIYFHPKQFQINKFENNIRTISANNYNSINKDPSVSLSECGRVYEKKSTKNFQLSELISDKIYKYEGREMKQAYY</sequence>
<dbReference type="OrthoDB" id="10498357at2759"/>
<dbReference type="Proteomes" id="UP000663879">
    <property type="component" value="Unassembled WGS sequence"/>
</dbReference>
<feature type="compositionally biased region" description="Basic and acidic residues" evidence="1">
    <location>
        <begin position="283"/>
        <end position="292"/>
    </location>
</feature>
<feature type="compositionally biased region" description="Acidic residues" evidence="1">
    <location>
        <begin position="216"/>
        <end position="227"/>
    </location>
</feature>
<proteinExistence type="predicted"/>
<evidence type="ECO:0000313" key="2">
    <source>
        <dbReference type="EMBL" id="CAF0724476.1"/>
    </source>
</evidence>
<feature type="region of interest" description="Disordered" evidence="1">
    <location>
        <begin position="118"/>
        <end position="227"/>
    </location>
</feature>
<feature type="compositionally biased region" description="Polar residues" evidence="1">
    <location>
        <begin position="181"/>
        <end position="193"/>
    </location>
</feature>
<accession>A0A813MU18</accession>
<feature type="compositionally biased region" description="Low complexity" evidence="1">
    <location>
        <begin position="148"/>
        <end position="161"/>
    </location>
</feature>
<feature type="compositionally biased region" description="Polar residues" evidence="1">
    <location>
        <begin position="41"/>
        <end position="55"/>
    </location>
</feature>
<dbReference type="AlphaFoldDB" id="A0A813MU18"/>
<feature type="compositionally biased region" description="Polar residues" evidence="1">
    <location>
        <begin position="127"/>
        <end position="137"/>
    </location>
</feature>